<name>A0A3N2RNC9_LYSEN</name>
<organism evidence="1 2">
    <name type="scientific">Lysobacter enzymogenes</name>
    <dbReference type="NCBI Taxonomy" id="69"/>
    <lineage>
        <taxon>Bacteria</taxon>
        <taxon>Pseudomonadati</taxon>
        <taxon>Pseudomonadota</taxon>
        <taxon>Gammaproteobacteria</taxon>
        <taxon>Lysobacterales</taxon>
        <taxon>Lysobacteraceae</taxon>
        <taxon>Lysobacter</taxon>
    </lineage>
</organism>
<dbReference type="EMBL" id="RCTY01000006">
    <property type="protein sequence ID" value="ROU08938.1"/>
    <property type="molecule type" value="Genomic_DNA"/>
</dbReference>
<protein>
    <submittedName>
        <fullName evidence="1">Uncharacterized protein</fullName>
    </submittedName>
</protein>
<accession>A0A3N2RNC9</accession>
<reference evidence="1 2" key="1">
    <citation type="submission" date="2018-10" db="EMBL/GenBank/DDBJ databases">
        <title>The genome of Lysobacter enzymogenes OH11.</title>
        <authorList>
            <person name="Liu F."/>
            <person name="Zhao Y."/>
            <person name="Qian G."/>
            <person name="Chen Y."/>
            <person name="Xu H."/>
        </authorList>
    </citation>
    <scope>NUCLEOTIDE SEQUENCE [LARGE SCALE GENOMIC DNA]</scope>
    <source>
        <strain evidence="1 2">OH11</strain>
    </source>
</reference>
<proteinExistence type="predicted"/>
<comment type="caution">
    <text evidence="1">The sequence shown here is derived from an EMBL/GenBank/DDBJ whole genome shotgun (WGS) entry which is preliminary data.</text>
</comment>
<dbReference type="Proteomes" id="UP000275910">
    <property type="component" value="Unassembled WGS sequence"/>
</dbReference>
<gene>
    <name evidence="1" type="ORF">D9T17_02315</name>
</gene>
<evidence type="ECO:0000313" key="1">
    <source>
        <dbReference type="EMBL" id="ROU08938.1"/>
    </source>
</evidence>
<sequence>MIRRIDLAGSYKDHFVCFACRKQYRARGSEGAIARVWSAQHERFERRAQTRANVACPQCGEALQALGRDFKAPRRRDRRQWLKVELLWRFGYVYAMGWEGPGERPQRLSDAPAFLIRQGQRADDVRAALAQLRALRRS</sequence>
<evidence type="ECO:0000313" key="2">
    <source>
        <dbReference type="Proteomes" id="UP000275910"/>
    </source>
</evidence>
<dbReference type="AlphaFoldDB" id="A0A3N2RNC9"/>